<evidence type="ECO:0000313" key="3">
    <source>
        <dbReference type="Proteomes" id="UP001168540"/>
    </source>
</evidence>
<name>A0ABT7XMD0_9NEIS</name>
<organism evidence="2 3">
    <name type="scientific">Crenobacter oryzisoli</name>
    <dbReference type="NCBI Taxonomy" id="3056844"/>
    <lineage>
        <taxon>Bacteria</taxon>
        <taxon>Pseudomonadati</taxon>
        <taxon>Pseudomonadota</taxon>
        <taxon>Betaproteobacteria</taxon>
        <taxon>Neisseriales</taxon>
        <taxon>Neisseriaceae</taxon>
        <taxon>Crenobacter</taxon>
    </lineage>
</organism>
<dbReference type="RefSeq" id="WP_289829426.1">
    <property type="nucleotide sequence ID" value="NZ_JAUEDK010000010.1"/>
</dbReference>
<protein>
    <submittedName>
        <fullName evidence="2">DUF485 domain-containing protein</fullName>
    </submittedName>
</protein>
<dbReference type="Pfam" id="PF04341">
    <property type="entry name" value="DUF485"/>
    <property type="match status" value="1"/>
</dbReference>
<keyword evidence="1" id="KW-1133">Transmembrane helix</keyword>
<keyword evidence="1" id="KW-0812">Transmembrane</keyword>
<evidence type="ECO:0000256" key="1">
    <source>
        <dbReference type="SAM" id="Phobius"/>
    </source>
</evidence>
<proteinExistence type="predicted"/>
<gene>
    <name evidence="2" type="ORF">QU481_08045</name>
</gene>
<keyword evidence="3" id="KW-1185">Reference proteome</keyword>
<dbReference type="EMBL" id="JAUEDK010000010">
    <property type="protein sequence ID" value="MDN0074843.1"/>
    <property type="molecule type" value="Genomic_DNA"/>
</dbReference>
<comment type="caution">
    <text evidence="2">The sequence shown here is derived from an EMBL/GenBank/DDBJ whole genome shotgun (WGS) entry which is preliminary data.</text>
</comment>
<feature type="transmembrane region" description="Helical" evidence="1">
    <location>
        <begin position="38"/>
        <end position="58"/>
    </location>
</feature>
<keyword evidence="1" id="KW-0472">Membrane</keyword>
<sequence length="67" mass="6911">MPRFCLILLLALVAGYYGVVAFAPSLLAGSLSGWPVSIVVALALFALGFAITVLYARAADVGRKGAK</sequence>
<dbReference type="Proteomes" id="UP001168540">
    <property type="component" value="Unassembled WGS sequence"/>
</dbReference>
<reference evidence="2" key="1">
    <citation type="submission" date="2023-06" db="EMBL/GenBank/DDBJ databases">
        <authorList>
            <person name="Zhang S."/>
        </authorList>
    </citation>
    <scope>NUCLEOTIDE SEQUENCE</scope>
    <source>
        <strain evidence="2">SG2303</strain>
    </source>
</reference>
<evidence type="ECO:0000313" key="2">
    <source>
        <dbReference type="EMBL" id="MDN0074843.1"/>
    </source>
</evidence>
<accession>A0ABT7XMD0</accession>
<dbReference type="InterPro" id="IPR007436">
    <property type="entry name" value="DUF485"/>
</dbReference>